<dbReference type="PANTHER" id="PTHR11097">
    <property type="entry name" value="EXOSOME COMPLEX EXONUCLEASE RIBOSOMAL RNA PROCESSING PROTEIN"/>
    <property type="match status" value="1"/>
</dbReference>
<evidence type="ECO:0000313" key="14">
    <source>
        <dbReference type="Proteomes" id="UP000467700"/>
    </source>
</evidence>
<dbReference type="GO" id="GO:0071028">
    <property type="term" value="P:nuclear mRNA surveillance"/>
    <property type="evidence" value="ECO:0007669"/>
    <property type="project" value="TreeGrafter"/>
</dbReference>
<evidence type="ECO:0000259" key="11">
    <source>
        <dbReference type="Pfam" id="PF01138"/>
    </source>
</evidence>
<dbReference type="Proteomes" id="UP000467700">
    <property type="component" value="Unassembled WGS sequence"/>
</dbReference>
<dbReference type="SUPFAM" id="SSF54211">
    <property type="entry name" value="Ribosomal protein S5 domain 2-like"/>
    <property type="match status" value="1"/>
</dbReference>
<dbReference type="Pfam" id="PF03725">
    <property type="entry name" value="RNase_PH_C"/>
    <property type="match status" value="1"/>
</dbReference>
<evidence type="ECO:0000313" key="13">
    <source>
        <dbReference type="EMBL" id="CAA7259397.1"/>
    </source>
</evidence>
<evidence type="ECO:0000256" key="3">
    <source>
        <dbReference type="ARBA" id="ARBA00006678"/>
    </source>
</evidence>
<proteinExistence type="inferred from homology"/>
<evidence type="ECO:0000256" key="10">
    <source>
        <dbReference type="SAM" id="MobiDB-lite"/>
    </source>
</evidence>
<name>A0A8S0XKG1_CYCAE</name>
<evidence type="ECO:0000259" key="12">
    <source>
        <dbReference type="Pfam" id="PF03725"/>
    </source>
</evidence>
<protein>
    <recommendedName>
        <fullName evidence="9">Ribosomal RNA-processing protein 43</fullName>
    </recommendedName>
</protein>
<dbReference type="FunFam" id="3.30.230.70:FF:000017">
    <property type="entry name" value="Exosome complex component Rrp42"/>
    <property type="match status" value="1"/>
</dbReference>
<keyword evidence="6" id="KW-0271">Exosome</keyword>
<dbReference type="PANTHER" id="PTHR11097:SF9">
    <property type="entry name" value="EXOSOME COMPLEX COMPONENT RRP43"/>
    <property type="match status" value="1"/>
</dbReference>
<keyword evidence="4" id="KW-0963">Cytoplasm</keyword>
<dbReference type="Gene3D" id="3.30.230.70">
    <property type="entry name" value="GHMP Kinase, N-terminal domain"/>
    <property type="match status" value="1"/>
</dbReference>
<sequence>MATATTPITPLPSAPTSKLSHLSQDEQDALKAAVFQRLHPRAYLEKFLAEGVRPDGRPFDGFRDVSVNVGSISTADGSALVRMGNTTVVCGVKAEIAEPELDKEEEGFLVPNLDLPAMCSPKFKPGPPSEEAQVLSDRLNQALLASNLLPLKTLCIEKGKAVWVLYVDATCINYDGNAFDATLLAMVAALRNTTLPKATYNAETGQTLCSRKTLRVPLQLSPSSPISMSFGIFDSKDVLADPTSFEEPLLDTTISIILGDFNQIVSVSQFGSATLIAKEDGQETRRDTLPKCIEVAKARREEVANEIFTQ</sequence>
<evidence type="ECO:0000256" key="9">
    <source>
        <dbReference type="ARBA" id="ARBA00030617"/>
    </source>
</evidence>
<dbReference type="GO" id="GO:0000467">
    <property type="term" value="P:exonucleolytic trimming to generate mature 3'-end of 5.8S rRNA from tricistronic rRNA transcript (SSU-rRNA, 5.8S rRNA, LSU-rRNA)"/>
    <property type="evidence" value="ECO:0007669"/>
    <property type="project" value="TreeGrafter"/>
</dbReference>
<keyword evidence="14" id="KW-1185">Reference proteome</keyword>
<evidence type="ECO:0000256" key="1">
    <source>
        <dbReference type="ARBA" id="ARBA00004496"/>
    </source>
</evidence>
<dbReference type="InterPro" id="IPR033196">
    <property type="entry name" value="Rrp43"/>
</dbReference>
<comment type="subcellular location">
    <subcellularLocation>
        <location evidence="1">Cytoplasm</location>
    </subcellularLocation>
    <subcellularLocation>
        <location evidence="2">Nucleus</location>
        <location evidence="2">Nucleolus</location>
    </subcellularLocation>
</comment>
<keyword evidence="7" id="KW-0694">RNA-binding</keyword>
<keyword evidence="8" id="KW-0539">Nucleus</keyword>
<dbReference type="InterPro" id="IPR036345">
    <property type="entry name" value="ExoRNase_PH_dom2_sf"/>
</dbReference>
<dbReference type="AlphaFoldDB" id="A0A8S0XKG1"/>
<dbReference type="GO" id="GO:0000176">
    <property type="term" value="C:nuclear exosome (RNase complex)"/>
    <property type="evidence" value="ECO:0007669"/>
    <property type="project" value="TreeGrafter"/>
</dbReference>
<dbReference type="GO" id="GO:0071038">
    <property type="term" value="P:TRAMP-dependent tRNA surveillance pathway"/>
    <property type="evidence" value="ECO:0007669"/>
    <property type="project" value="TreeGrafter"/>
</dbReference>
<dbReference type="EMBL" id="CACVBS010000024">
    <property type="protein sequence ID" value="CAA7259397.1"/>
    <property type="molecule type" value="Genomic_DNA"/>
</dbReference>
<reference evidence="13 14" key="1">
    <citation type="submission" date="2020-01" db="EMBL/GenBank/DDBJ databases">
        <authorList>
            <person name="Gupta K D."/>
        </authorList>
    </citation>
    <scope>NUCLEOTIDE SEQUENCE [LARGE SCALE GENOMIC DNA]</scope>
</reference>
<feature type="domain" description="Exoribonuclease phosphorolytic" evidence="11">
    <location>
        <begin position="62"/>
        <end position="196"/>
    </location>
</feature>
<accession>A0A8S0XKG1</accession>
<evidence type="ECO:0000256" key="2">
    <source>
        <dbReference type="ARBA" id="ARBA00004604"/>
    </source>
</evidence>
<dbReference type="GO" id="GO:0000177">
    <property type="term" value="C:cytoplasmic exosome (RNase complex)"/>
    <property type="evidence" value="ECO:0007669"/>
    <property type="project" value="TreeGrafter"/>
</dbReference>
<dbReference type="CDD" id="cd11369">
    <property type="entry name" value="RNase_PH_RRP43"/>
    <property type="match status" value="1"/>
</dbReference>
<feature type="domain" description="Exoribonuclease phosphorolytic" evidence="12">
    <location>
        <begin position="225"/>
        <end position="298"/>
    </location>
</feature>
<dbReference type="InterPro" id="IPR020568">
    <property type="entry name" value="Ribosomal_Su5_D2-typ_SF"/>
</dbReference>
<comment type="caution">
    <text evidence="13">The sequence shown here is derived from an EMBL/GenBank/DDBJ whole genome shotgun (WGS) entry which is preliminary data.</text>
</comment>
<dbReference type="OrthoDB" id="45882at2759"/>
<evidence type="ECO:0000256" key="6">
    <source>
        <dbReference type="ARBA" id="ARBA00022835"/>
    </source>
</evidence>
<feature type="compositionally biased region" description="Polar residues" evidence="10">
    <location>
        <begin position="1"/>
        <end position="22"/>
    </location>
</feature>
<dbReference type="InterPro" id="IPR027408">
    <property type="entry name" value="PNPase/RNase_PH_dom_sf"/>
</dbReference>
<evidence type="ECO:0000256" key="5">
    <source>
        <dbReference type="ARBA" id="ARBA00022552"/>
    </source>
</evidence>
<evidence type="ECO:0000256" key="4">
    <source>
        <dbReference type="ARBA" id="ARBA00022490"/>
    </source>
</evidence>
<evidence type="ECO:0000256" key="8">
    <source>
        <dbReference type="ARBA" id="ARBA00023242"/>
    </source>
</evidence>
<dbReference type="InterPro" id="IPR050590">
    <property type="entry name" value="Exosome_comp_Rrp42_subfam"/>
</dbReference>
<dbReference type="GO" id="GO:0035925">
    <property type="term" value="F:mRNA 3'-UTR AU-rich region binding"/>
    <property type="evidence" value="ECO:0007669"/>
    <property type="project" value="TreeGrafter"/>
</dbReference>
<dbReference type="Pfam" id="PF01138">
    <property type="entry name" value="RNase_PH"/>
    <property type="match status" value="1"/>
</dbReference>
<dbReference type="SUPFAM" id="SSF55666">
    <property type="entry name" value="Ribonuclease PH domain 2-like"/>
    <property type="match status" value="1"/>
</dbReference>
<dbReference type="GO" id="GO:0034475">
    <property type="term" value="P:U4 snRNA 3'-end processing"/>
    <property type="evidence" value="ECO:0007669"/>
    <property type="project" value="TreeGrafter"/>
</dbReference>
<gene>
    <name evidence="13" type="ORF">AAE3_LOCUS1671</name>
</gene>
<dbReference type="GO" id="GO:0034476">
    <property type="term" value="P:U5 snRNA 3'-end processing"/>
    <property type="evidence" value="ECO:0007669"/>
    <property type="project" value="TreeGrafter"/>
</dbReference>
<dbReference type="GO" id="GO:0016075">
    <property type="term" value="P:rRNA catabolic process"/>
    <property type="evidence" value="ECO:0007669"/>
    <property type="project" value="TreeGrafter"/>
</dbReference>
<feature type="region of interest" description="Disordered" evidence="10">
    <location>
        <begin position="1"/>
        <end position="23"/>
    </location>
</feature>
<comment type="similarity">
    <text evidence="3">Belongs to the RNase PH family.</text>
</comment>
<dbReference type="InterPro" id="IPR015847">
    <property type="entry name" value="ExoRNase_PH_dom2"/>
</dbReference>
<dbReference type="GO" id="GO:0034473">
    <property type="term" value="P:U1 snRNA 3'-end processing"/>
    <property type="evidence" value="ECO:0007669"/>
    <property type="project" value="TreeGrafter"/>
</dbReference>
<organism evidence="13 14">
    <name type="scientific">Cyclocybe aegerita</name>
    <name type="common">Black poplar mushroom</name>
    <name type="synonym">Agrocybe aegerita</name>
    <dbReference type="NCBI Taxonomy" id="1973307"/>
    <lineage>
        <taxon>Eukaryota</taxon>
        <taxon>Fungi</taxon>
        <taxon>Dikarya</taxon>
        <taxon>Basidiomycota</taxon>
        <taxon>Agaricomycotina</taxon>
        <taxon>Agaricomycetes</taxon>
        <taxon>Agaricomycetidae</taxon>
        <taxon>Agaricales</taxon>
        <taxon>Agaricineae</taxon>
        <taxon>Bolbitiaceae</taxon>
        <taxon>Cyclocybe</taxon>
    </lineage>
</organism>
<keyword evidence="5" id="KW-0698">rRNA processing</keyword>
<dbReference type="InterPro" id="IPR001247">
    <property type="entry name" value="ExoRNase_PH_dom1"/>
</dbReference>
<evidence type="ECO:0000256" key="7">
    <source>
        <dbReference type="ARBA" id="ARBA00022884"/>
    </source>
</evidence>
<dbReference type="GO" id="GO:0005730">
    <property type="term" value="C:nucleolus"/>
    <property type="evidence" value="ECO:0007669"/>
    <property type="project" value="UniProtKB-SubCell"/>
</dbReference>
<dbReference type="GO" id="GO:0071035">
    <property type="term" value="P:nuclear polyadenylation-dependent rRNA catabolic process"/>
    <property type="evidence" value="ECO:0007669"/>
    <property type="project" value="TreeGrafter"/>
</dbReference>